<feature type="non-terminal residue" evidence="6">
    <location>
        <position position="1"/>
    </location>
</feature>
<sequence>MGVFINVLPLRIDVGDRSVHDSVLQTHADLETLLGHERASLALAQRCSGVPAGTPLFSAILNYRHNSTPSDESQGHIDINILEVKERTNYPFVIIQLPGVTLKPEDMNNDIVKFDLDLALWESSGEIVGGLSYSTALFDHSTIERHVGYLQTMLQVMVNNASQSIGAVDILSSSERELLLQTWNATSMPYPDHLCIHQIFENQVEQSSDAIALVYEDQSLTYTELNTRANRLALQLRKSGIKHGDFIATLLKRSFELITAQIAILKVGAIYVPIDPKAPEDRQAFIINDCSAKLLITDEHTQVSSIFQVPLLRLDVNCLSEMEVTDTTTSDGITQGVTCQTSSCLDTAYAMYTSGSTGLPKGVLVPHRAIARLAINNGYANIGAHDRVAFAANPAFDASTFEIWAPLLNGGRVVIIDADTFTDCYRLREALDHHQITTLFLTTVLFNQFVTSIGPALAKLRYLLCGGEQENLESFSTLMKHGGPENLIHCYGPTETTTFATTYKVAKIADQQDRLPIGRPISNTTIYVLDQHRRPVPLGCEGELYIGGTGVANGYLNRSILTGERFIPDPFSKQADARMYRTGDLVRYLDDGNLVFVSRNDDQVKIRGFRIELGEIEARLLEHPLVREAVVIAVGTDSDKRLVAYVVTDTADHLPQLMRDHLATVLPEYMIPAAFVQMDALPLTPNGKLDKRALPEPERDAFASQGYEAPQGEIETSLATIWADLLKIERVSRHDDFFMLGGHSLLAVRLMNRISTLGVNLQLFTLFASPTLSELANVISSKFVEENNTVEAIAPISRDEVLPLSFAQQRLWFLAQMEGVSDAYHIAIAIRLEGSLNRDAWQSALNTIFARHESLRSTFVNIE</sequence>
<dbReference type="PANTHER" id="PTHR45527:SF1">
    <property type="entry name" value="FATTY ACID SYNTHASE"/>
    <property type="match status" value="1"/>
</dbReference>
<dbReference type="FunFam" id="3.40.50.980:FF:000001">
    <property type="entry name" value="Non-ribosomal peptide synthetase"/>
    <property type="match status" value="1"/>
</dbReference>
<dbReference type="InterPro" id="IPR009081">
    <property type="entry name" value="PP-bd_ACP"/>
</dbReference>
<dbReference type="FunFam" id="3.40.50.12780:FF:000012">
    <property type="entry name" value="Non-ribosomal peptide synthetase"/>
    <property type="match status" value="1"/>
</dbReference>
<reference evidence="6" key="1">
    <citation type="journal article" date="2020" name="Fungal Divers.">
        <title>Resolving the Mortierellaceae phylogeny through synthesis of multi-gene phylogenetics and phylogenomics.</title>
        <authorList>
            <person name="Vandepol N."/>
            <person name="Liber J."/>
            <person name="Desiro A."/>
            <person name="Na H."/>
            <person name="Kennedy M."/>
            <person name="Barry K."/>
            <person name="Grigoriev I.V."/>
            <person name="Miller A.N."/>
            <person name="O'Donnell K."/>
            <person name="Stajich J.E."/>
            <person name="Bonito G."/>
        </authorList>
    </citation>
    <scope>NUCLEOTIDE SEQUENCE</scope>
    <source>
        <strain evidence="6">NRRL 2769</strain>
    </source>
</reference>
<dbReference type="Gene3D" id="2.30.38.10">
    <property type="entry name" value="Luciferase, Domain 3"/>
    <property type="match status" value="1"/>
</dbReference>
<dbReference type="InterPro" id="IPR023213">
    <property type="entry name" value="CAT-like_dom_sf"/>
</dbReference>
<evidence type="ECO:0000313" key="6">
    <source>
        <dbReference type="EMBL" id="KAG0000630.1"/>
    </source>
</evidence>
<dbReference type="InterPro" id="IPR045851">
    <property type="entry name" value="AMP-bd_C_sf"/>
</dbReference>
<dbReference type="PROSITE" id="PS50075">
    <property type="entry name" value="CARRIER"/>
    <property type="match status" value="1"/>
</dbReference>
<dbReference type="GO" id="GO:0044550">
    <property type="term" value="P:secondary metabolite biosynthetic process"/>
    <property type="evidence" value="ECO:0007669"/>
    <property type="project" value="TreeGrafter"/>
</dbReference>
<evidence type="ECO:0000256" key="2">
    <source>
        <dbReference type="ARBA" id="ARBA00022553"/>
    </source>
</evidence>
<accession>A0A9P6MHB5</accession>
<dbReference type="Pfam" id="PF00501">
    <property type="entry name" value="AMP-binding"/>
    <property type="match status" value="1"/>
</dbReference>
<keyword evidence="1" id="KW-0596">Phosphopantetheine</keyword>
<gene>
    <name evidence="6" type="ORF">BGZ80_006329</name>
</gene>
<dbReference type="CDD" id="cd12117">
    <property type="entry name" value="A_NRPS_Srf_like"/>
    <property type="match status" value="1"/>
</dbReference>
<dbReference type="EMBL" id="JAAAID010003118">
    <property type="protein sequence ID" value="KAG0000630.1"/>
    <property type="molecule type" value="Genomic_DNA"/>
</dbReference>
<evidence type="ECO:0000313" key="7">
    <source>
        <dbReference type="Proteomes" id="UP000703661"/>
    </source>
</evidence>
<evidence type="ECO:0000256" key="3">
    <source>
        <dbReference type="ARBA" id="ARBA00022598"/>
    </source>
</evidence>
<dbReference type="SUPFAM" id="SSF56801">
    <property type="entry name" value="Acetyl-CoA synthetase-like"/>
    <property type="match status" value="1"/>
</dbReference>
<dbReference type="FunFam" id="3.30.300.30:FF:000010">
    <property type="entry name" value="Enterobactin synthetase component F"/>
    <property type="match status" value="1"/>
</dbReference>
<dbReference type="NCBIfam" id="TIGR01733">
    <property type="entry name" value="AA-adenyl-dom"/>
    <property type="match status" value="1"/>
</dbReference>
<dbReference type="AlphaFoldDB" id="A0A9P6MHB5"/>
<keyword evidence="3" id="KW-0436">Ligase</keyword>
<dbReference type="SUPFAM" id="SSF47336">
    <property type="entry name" value="ACP-like"/>
    <property type="match status" value="1"/>
</dbReference>
<dbReference type="Pfam" id="PF00550">
    <property type="entry name" value="PP-binding"/>
    <property type="match status" value="1"/>
</dbReference>
<dbReference type="Gene3D" id="1.10.1200.10">
    <property type="entry name" value="ACP-like"/>
    <property type="match status" value="1"/>
</dbReference>
<dbReference type="InterPro" id="IPR010071">
    <property type="entry name" value="AA_adenyl_dom"/>
</dbReference>
<dbReference type="Gene3D" id="3.30.559.30">
    <property type="entry name" value="Nonribosomal peptide synthetase, condensation domain"/>
    <property type="match status" value="1"/>
</dbReference>
<proteinExistence type="inferred from homology"/>
<dbReference type="Pfam" id="PF13193">
    <property type="entry name" value="AMP-binding_C"/>
    <property type="match status" value="1"/>
</dbReference>
<dbReference type="Gene3D" id="3.40.50.980">
    <property type="match status" value="2"/>
</dbReference>
<dbReference type="GO" id="GO:0005737">
    <property type="term" value="C:cytoplasm"/>
    <property type="evidence" value="ECO:0007669"/>
    <property type="project" value="TreeGrafter"/>
</dbReference>
<dbReference type="InterPro" id="IPR025110">
    <property type="entry name" value="AMP-bd_C"/>
</dbReference>
<dbReference type="InterPro" id="IPR020806">
    <property type="entry name" value="PKS_PP-bd"/>
</dbReference>
<comment type="caution">
    <text evidence="6">The sequence shown here is derived from an EMBL/GenBank/DDBJ whole genome shotgun (WGS) entry which is preliminary data.</text>
</comment>
<dbReference type="Gene3D" id="3.30.559.10">
    <property type="entry name" value="Chloramphenicol acetyltransferase-like domain"/>
    <property type="match status" value="1"/>
</dbReference>
<dbReference type="InterPro" id="IPR001242">
    <property type="entry name" value="Condensation_dom"/>
</dbReference>
<keyword evidence="7" id="KW-1185">Reference proteome</keyword>
<dbReference type="SUPFAM" id="SSF52777">
    <property type="entry name" value="CoA-dependent acyltransferases"/>
    <property type="match status" value="2"/>
</dbReference>
<name>A0A9P6MHB5_9FUNG</name>
<feature type="domain" description="Carrier" evidence="5">
    <location>
        <begin position="709"/>
        <end position="783"/>
    </location>
</feature>
<protein>
    <recommendedName>
        <fullName evidence="5">Carrier domain-containing protein</fullName>
    </recommendedName>
</protein>
<dbReference type="GO" id="GO:0031177">
    <property type="term" value="F:phosphopantetheine binding"/>
    <property type="evidence" value="ECO:0007669"/>
    <property type="project" value="InterPro"/>
</dbReference>
<evidence type="ECO:0000256" key="1">
    <source>
        <dbReference type="ARBA" id="ARBA00022450"/>
    </source>
</evidence>
<evidence type="ECO:0000259" key="5">
    <source>
        <dbReference type="PROSITE" id="PS50075"/>
    </source>
</evidence>
<dbReference type="FunFam" id="2.30.38.10:FF:000001">
    <property type="entry name" value="Non-ribosomal peptide synthetase PvdI"/>
    <property type="match status" value="1"/>
</dbReference>
<dbReference type="PANTHER" id="PTHR45527">
    <property type="entry name" value="NONRIBOSOMAL PEPTIDE SYNTHETASE"/>
    <property type="match status" value="1"/>
</dbReference>
<dbReference type="SMART" id="SM00823">
    <property type="entry name" value="PKS_PP"/>
    <property type="match status" value="1"/>
</dbReference>
<dbReference type="Pfam" id="PF00668">
    <property type="entry name" value="Condensation"/>
    <property type="match status" value="2"/>
</dbReference>
<comment type="similarity">
    <text evidence="4">Belongs to the NRP synthetase family.</text>
</comment>
<dbReference type="Proteomes" id="UP000703661">
    <property type="component" value="Unassembled WGS sequence"/>
</dbReference>
<dbReference type="InterPro" id="IPR000873">
    <property type="entry name" value="AMP-dep_synth/lig_dom"/>
</dbReference>
<keyword evidence="2" id="KW-0597">Phosphoprotein</keyword>
<organism evidence="6 7">
    <name type="scientific">Entomortierella chlamydospora</name>
    <dbReference type="NCBI Taxonomy" id="101097"/>
    <lineage>
        <taxon>Eukaryota</taxon>
        <taxon>Fungi</taxon>
        <taxon>Fungi incertae sedis</taxon>
        <taxon>Mucoromycota</taxon>
        <taxon>Mortierellomycotina</taxon>
        <taxon>Mortierellomycetes</taxon>
        <taxon>Mortierellales</taxon>
        <taxon>Mortierellaceae</taxon>
        <taxon>Entomortierella</taxon>
    </lineage>
</organism>
<dbReference type="GO" id="GO:0016874">
    <property type="term" value="F:ligase activity"/>
    <property type="evidence" value="ECO:0007669"/>
    <property type="project" value="UniProtKB-KW"/>
</dbReference>
<evidence type="ECO:0000256" key="4">
    <source>
        <dbReference type="ARBA" id="ARBA00029454"/>
    </source>
</evidence>
<dbReference type="GO" id="GO:0043041">
    <property type="term" value="P:amino acid activation for nonribosomal peptide biosynthetic process"/>
    <property type="evidence" value="ECO:0007669"/>
    <property type="project" value="TreeGrafter"/>
</dbReference>
<dbReference type="Gene3D" id="3.30.300.30">
    <property type="match status" value="1"/>
</dbReference>
<dbReference type="InterPro" id="IPR036736">
    <property type="entry name" value="ACP-like_sf"/>
</dbReference>
<dbReference type="FunFam" id="1.10.1200.10:FF:000005">
    <property type="entry name" value="Nonribosomal peptide synthetase 1"/>
    <property type="match status" value="1"/>
</dbReference>